<keyword evidence="2" id="KW-1185">Reference proteome</keyword>
<accession>A0AAE3HM11</accession>
<name>A0AAE3HM11_9GAMM</name>
<dbReference type="RefSeq" id="WP_141651930.1">
    <property type="nucleotide sequence ID" value="NZ_LKHV02000001.1"/>
</dbReference>
<comment type="caution">
    <text evidence="1">The sequence shown here is derived from an EMBL/GenBank/DDBJ whole genome shotgun (WGS) entry which is preliminary data.</text>
</comment>
<dbReference type="AlphaFoldDB" id="A0AAE3HM11"/>
<dbReference type="EMBL" id="LKHV02000001">
    <property type="protein sequence ID" value="MCS5707383.1"/>
    <property type="molecule type" value="Genomic_DNA"/>
</dbReference>
<reference evidence="1" key="1">
    <citation type="journal article" date="2016" name="Genome Announc.">
        <title>Draft Genome Sequences of Two Novel Amoeba-Resistant Intranuclear Bacteria, 'Candidatus Berkiella cookevillensis' and 'Candidatus Berkiella aquae'.</title>
        <authorList>
            <person name="Mehari Y.T."/>
            <person name="Arivett B.A."/>
            <person name="Farone A.L."/>
            <person name="Gunderson J.H."/>
            <person name="Farone M.B."/>
        </authorList>
    </citation>
    <scope>NUCLEOTIDE SEQUENCE</scope>
    <source>
        <strain evidence="1">CC99</strain>
    </source>
</reference>
<evidence type="ECO:0000313" key="2">
    <source>
        <dbReference type="Proteomes" id="UP000051494"/>
    </source>
</evidence>
<protein>
    <submittedName>
        <fullName evidence="1">Uncharacterized protein</fullName>
    </submittedName>
</protein>
<gene>
    <name evidence="1" type="ORF">CC99x_000550</name>
</gene>
<organism evidence="1 2">
    <name type="scientific">Candidatus Berkiella cookevillensis</name>
    <dbReference type="NCBI Taxonomy" id="437022"/>
    <lineage>
        <taxon>Bacteria</taxon>
        <taxon>Pseudomonadati</taxon>
        <taxon>Pseudomonadota</taxon>
        <taxon>Gammaproteobacteria</taxon>
        <taxon>Candidatus Berkiellales</taxon>
        <taxon>Candidatus Berkiellaceae</taxon>
        <taxon>Candidatus Berkiella</taxon>
    </lineage>
</organism>
<dbReference type="Proteomes" id="UP000051494">
    <property type="component" value="Unassembled WGS sequence"/>
</dbReference>
<sequence length="340" mass="37969">MMLSFVSNAIKAVGDKAVILAASTSIGKSQGIKPKLKEKIAMGRTTISDAQKELNKIKSIKKIPALDKALNNLAKQGNHLIADILADKNLDPIVDIIGDHINEYNSIEAFQNTVLEKPALIEMKNFALGLIDIDNYQGLVTLMTKLQDFKTLSNTEQKQLFEELQDGQLVKRIIDENQALDVNAVKAKTKVMCTSLCRELNLTDTETKTLINLFDSLTHKYLPEVNKIRQTLVNNFPELIKTEQARILQAHPEWEVQTTASKKPALTAQFTDVVKPKAKVEMTIKKEKHLKKEPATPKILKSTTKKAQPIVIVLDDEDEADAAVVQKTEKKAGKRRQTLK</sequence>
<evidence type="ECO:0000313" key="1">
    <source>
        <dbReference type="EMBL" id="MCS5707383.1"/>
    </source>
</evidence>
<proteinExistence type="predicted"/>
<reference evidence="1" key="2">
    <citation type="submission" date="2021-06" db="EMBL/GenBank/DDBJ databases">
        <title>Genomic Description and Analysis of Intracellular Bacteria, Candidatus Berkiella cookevillensis and Candidatus Berkiella aquae.</title>
        <authorList>
            <person name="Kidane D.T."/>
            <person name="Mehari Y.T."/>
            <person name="Rice F.C."/>
            <person name="Arivett B.A."/>
            <person name="Farone A.L."/>
            <person name="Berk S.G."/>
            <person name="Farone M.B."/>
        </authorList>
    </citation>
    <scope>NUCLEOTIDE SEQUENCE</scope>
    <source>
        <strain evidence="1">CC99</strain>
    </source>
</reference>